<dbReference type="InterPro" id="IPR037004">
    <property type="entry name" value="Exonuc_VII_ssu_sf"/>
</dbReference>
<sequence>MEEKEERREGADQETVLTIEESFAELENILEQLESSESSLEESFRWFEKGMKLVKSCSDQIDQVEKKIIVLSEGEDNAGI</sequence>
<comment type="similarity">
    <text evidence="1 6">Belongs to the XseB family.</text>
</comment>
<evidence type="ECO:0000313" key="9">
    <source>
        <dbReference type="Proteomes" id="UP000886860"/>
    </source>
</evidence>
<comment type="subcellular location">
    <subcellularLocation>
        <location evidence="6">Cytoplasm</location>
    </subcellularLocation>
</comment>
<comment type="function">
    <text evidence="6">Bidirectionally degrades single-stranded DNA into large acid-insoluble oligonucleotides, which are then degraded further into small acid-soluble oligonucleotides.</text>
</comment>
<keyword evidence="4 6" id="KW-0378">Hydrolase</keyword>
<reference evidence="8" key="2">
    <citation type="journal article" date="2021" name="PeerJ">
        <title>Extensive microbial diversity within the chicken gut microbiome revealed by metagenomics and culture.</title>
        <authorList>
            <person name="Gilroy R."/>
            <person name="Ravi A."/>
            <person name="Getino M."/>
            <person name="Pursley I."/>
            <person name="Horton D.L."/>
            <person name="Alikhan N.F."/>
            <person name="Baker D."/>
            <person name="Gharbi K."/>
            <person name="Hall N."/>
            <person name="Watson M."/>
            <person name="Adriaenssens E.M."/>
            <person name="Foster-Nyarko E."/>
            <person name="Jarju S."/>
            <person name="Secka A."/>
            <person name="Antonio M."/>
            <person name="Oren A."/>
            <person name="Chaudhuri R.R."/>
            <person name="La Ragione R."/>
            <person name="Hildebrand F."/>
            <person name="Pallen M.J."/>
        </authorList>
    </citation>
    <scope>NUCLEOTIDE SEQUENCE</scope>
    <source>
        <strain evidence="8">CHK123-3438</strain>
    </source>
</reference>
<dbReference type="NCBIfam" id="TIGR01280">
    <property type="entry name" value="xseB"/>
    <property type="match status" value="1"/>
</dbReference>
<name>A0A9D1KFB4_9FIRM</name>
<evidence type="ECO:0000256" key="4">
    <source>
        <dbReference type="ARBA" id="ARBA00022801"/>
    </source>
</evidence>
<reference evidence="8" key="1">
    <citation type="submission" date="2020-10" db="EMBL/GenBank/DDBJ databases">
        <authorList>
            <person name="Gilroy R."/>
        </authorList>
    </citation>
    <scope>NUCLEOTIDE SEQUENCE</scope>
    <source>
        <strain evidence="8">CHK123-3438</strain>
    </source>
</reference>
<keyword evidence="2 6" id="KW-0963">Cytoplasm</keyword>
<comment type="subunit">
    <text evidence="6">Heterooligomer composed of large and small subunits.</text>
</comment>
<gene>
    <name evidence="6 8" type="primary">xseB</name>
    <name evidence="8" type="ORF">IAB60_03400</name>
</gene>
<dbReference type="HAMAP" id="MF_00337">
    <property type="entry name" value="Exonuc_7_S"/>
    <property type="match status" value="1"/>
</dbReference>
<feature type="coiled-coil region" evidence="7">
    <location>
        <begin position="16"/>
        <end position="43"/>
    </location>
</feature>
<proteinExistence type="inferred from homology"/>
<keyword evidence="3 6" id="KW-0540">Nuclease</keyword>
<comment type="caution">
    <text evidence="8">The sequence shown here is derived from an EMBL/GenBank/DDBJ whole genome shotgun (WGS) entry which is preliminary data.</text>
</comment>
<dbReference type="GO" id="GO:0005829">
    <property type="term" value="C:cytosol"/>
    <property type="evidence" value="ECO:0007669"/>
    <property type="project" value="TreeGrafter"/>
</dbReference>
<evidence type="ECO:0000256" key="3">
    <source>
        <dbReference type="ARBA" id="ARBA00022722"/>
    </source>
</evidence>
<comment type="catalytic activity">
    <reaction evidence="6">
        <text>Exonucleolytic cleavage in either 5'- to 3'- or 3'- to 5'-direction to yield nucleoside 5'-phosphates.</text>
        <dbReference type="EC" id="3.1.11.6"/>
    </reaction>
</comment>
<dbReference type="EMBL" id="DVKS01000056">
    <property type="protein sequence ID" value="HIT41141.1"/>
    <property type="molecule type" value="Genomic_DNA"/>
</dbReference>
<dbReference type="InterPro" id="IPR003761">
    <property type="entry name" value="Exonuc_VII_S"/>
</dbReference>
<keyword evidence="5 6" id="KW-0269">Exonuclease</keyword>
<accession>A0A9D1KFB4</accession>
<dbReference type="GO" id="GO:0006308">
    <property type="term" value="P:DNA catabolic process"/>
    <property type="evidence" value="ECO:0007669"/>
    <property type="project" value="UniProtKB-UniRule"/>
</dbReference>
<keyword evidence="7" id="KW-0175">Coiled coil</keyword>
<dbReference type="GO" id="GO:0009318">
    <property type="term" value="C:exodeoxyribonuclease VII complex"/>
    <property type="evidence" value="ECO:0007669"/>
    <property type="project" value="UniProtKB-UniRule"/>
</dbReference>
<evidence type="ECO:0000256" key="5">
    <source>
        <dbReference type="ARBA" id="ARBA00022839"/>
    </source>
</evidence>
<organism evidence="8 9">
    <name type="scientific">Candidatus Caccovicinus merdipullorum</name>
    <dbReference type="NCBI Taxonomy" id="2840724"/>
    <lineage>
        <taxon>Bacteria</taxon>
        <taxon>Bacillati</taxon>
        <taxon>Bacillota</taxon>
        <taxon>Clostridia</taxon>
        <taxon>Eubacteriales</taxon>
        <taxon>Candidatus Caccovicinus</taxon>
    </lineage>
</organism>
<dbReference type="Proteomes" id="UP000886860">
    <property type="component" value="Unassembled WGS sequence"/>
</dbReference>
<protein>
    <recommendedName>
        <fullName evidence="6">Exodeoxyribonuclease 7 small subunit</fullName>
        <ecNumber evidence="6">3.1.11.6</ecNumber>
    </recommendedName>
    <alternativeName>
        <fullName evidence="6">Exodeoxyribonuclease VII small subunit</fullName>
        <shortName evidence="6">Exonuclease VII small subunit</shortName>
    </alternativeName>
</protein>
<dbReference type="Pfam" id="PF02609">
    <property type="entry name" value="Exonuc_VII_S"/>
    <property type="match status" value="1"/>
</dbReference>
<evidence type="ECO:0000256" key="2">
    <source>
        <dbReference type="ARBA" id="ARBA00022490"/>
    </source>
</evidence>
<evidence type="ECO:0000256" key="7">
    <source>
        <dbReference type="SAM" id="Coils"/>
    </source>
</evidence>
<dbReference type="PANTHER" id="PTHR34137">
    <property type="entry name" value="EXODEOXYRIBONUCLEASE 7 SMALL SUBUNIT"/>
    <property type="match status" value="1"/>
</dbReference>
<evidence type="ECO:0000313" key="8">
    <source>
        <dbReference type="EMBL" id="HIT41141.1"/>
    </source>
</evidence>
<dbReference type="EC" id="3.1.11.6" evidence="6"/>
<dbReference type="PANTHER" id="PTHR34137:SF1">
    <property type="entry name" value="EXODEOXYRIBONUCLEASE 7 SMALL SUBUNIT"/>
    <property type="match status" value="1"/>
</dbReference>
<evidence type="ECO:0000256" key="6">
    <source>
        <dbReference type="HAMAP-Rule" id="MF_00337"/>
    </source>
</evidence>
<dbReference type="GO" id="GO:0008855">
    <property type="term" value="F:exodeoxyribonuclease VII activity"/>
    <property type="evidence" value="ECO:0007669"/>
    <property type="project" value="UniProtKB-UniRule"/>
</dbReference>
<dbReference type="Gene3D" id="1.10.287.1040">
    <property type="entry name" value="Exonuclease VII, small subunit"/>
    <property type="match status" value="1"/>
</dbReference>
<dbReference type="SUPFAM" id="SSF116842">
    <property type="entry name" value="XseB-like"/>
    <property type="match status" value="1"/>
</dbReference>
<evidence type="ECO:0000256" key="1">
    <source>
        <dbReference type="ARBA" id="ARBA00009998"/>
    </source>
</evidence>
<dbReference type="AlphaFoldDB" id="A0A9D1KFB4"/>